<keyword evidence="1" id="KW-1133">Transmembrane helix</keyword>
<organism evidence="2 3">
    <name type="scientific">Pseudonocardia alaniniphila</name>
    <dbReference type="NCBI Taxonomy" id="75291"/>
    <lineage>
        <taxon>Bacteria</taxon>
        <taxon>Bacillati</taxon>
        <taxon>Actinomycetota</taxon>
        <taxon>Actinomycetes</taxon>
        <taxon>Pseudonocardiales</taxon>
        <taxon>Pseudonocardiaceae</taxon>
        <taxon>Pseudonocardia</taxon>
    </lineage>
</organism>
<proteinExistence type="predicted"/>
<accession>A0ABS9TQH9</accession>
<dbReference type="EMBL" id="JAKXMK010000036">
    <property type="protein sequence ID" value="MCH6170785.1"/>
    <property type="molecule type" value="Genomic_DNA"/>
</dbReference>
<dbReference type="RefSeq" id="WP_241041592.1">
    <property type="nucleotide sequence ID" value="NZ_BAAAJF010000016.1"/>
</dbReference>
<gene>
    <name evidence="2" type="ORF">MMF94_34205</name>
</gene>
<sequence>MTALPFALATTSDGGRLLRFALRLDAAGSGALGVVGLAAAPLLTDLLGVTANVLRGTGAFLVVYAVALVVLGAMITIPRPAAWTVVVGNLAWSAGSIASVVAARESLTALGVGVVLVQAAAVAVFAELQWMGLRRARSRDPEDGCST</sequence>
<feature type="transmembrane region" description="Helical" evidence="1">
    <location>
        <begin position="56"/>
        <end position="75"/>
    </location>
</feature>
<dbReference type="Proteomes" id="UP001299970">
    <property type="component" value="Unassembled WGS sequence"/>
</dbReference>
<keyword evidence="1" id="KW-0472">Membrane</keyword>
<evidence type="ECO:0000313" key="3">
    <source>
        <dbReference type="Proteomes" id="UP001299970"/>
    </source>
</evidence>
<evidence type="ECO:0000313" key="2">
    <source>
        <dbReference type="EMBL" id="MCH6170785.1"/>
    </source>
</evidence>
<evidence type="ECO:0000256" key="1">
    <source>
        <dbReference type="SAM" id="Phobius"/>
    </source>
</evidence>
<name>A0ABS9TQH9_9PSEU</name>
<protein>
    <recommendedName>
        <fullName evidence="4">Integral membrane protein</fullName>
    </recommendedName>
</protein>
<reference evidence="2 3" key="1">
    <citation type="submission" date="2022-03" db="EMBL/GenBank/DDBJ databases">
        <title>Pseudonocardia alaer sp. nov., a novel actinomycete isolated from reed forest soil.</title>
        <authorList>
            <person name="Wang L."/>
        </authorList>
    </citation>
    <scope>NUCLEOTIDE SEQUENCE [LARGE SCALE GENOMIC DNA]</scope>
    <source>
        <strain evidence="2 3">Y-16303</strain>
    </source>
</reference>
<feature type="transmembrane region" description="Helical" evidence="1">
    <location>
        <begin position="109"/>
        <end position="130"/>
    </location>
</feature>
<evidence type="ECO:0008006" key="4">
    <source>
        <dbReference type="Google" id="ProtNLM"/>
    </source>
</evidence>
<feature type="transmembrane region" description="Helical" evidence="1">
    <location>
        <begin position="82"/>
        <end position="103"/>
    </location>
</feature>
<comment type="caution">
    <text evidence="2">The sequence shown here is derived from an EMBL/GenBank/DDBJ whole genome shotgun (WGS) entry which is preliminary data.</text>
</comment>
<keyword evidence="1" id="KW-0812">Transmembrane</keyword>
<feature type="transmembrane region" description="Helical" evidence="1">
    <location>
        <begin position="26"/>
        <end position="44"/>
    </location>
</feature>
<keyword evidence="3" id="KW-1185">Reference proteome</keyword>